<evidence type="ECO:0000259" key="20">
    <source>
        <dbReference type="PROSITE" id="PS50848"/>
    </source>
</evidence>
<keyword evidence="11" id="KW-0233">DNA recombination</keyword>
<dbReference type="EMBL" id="RDQH01000335">
    <property type="protein sequence ID" value="RXH90670.1"/>
    <property type="molecule type" value="Genomic_DNA"/>
</dbReference>
<dbReference type="Pfam" id="PF00046">
    <property type="entry name" value="Homeodomain"/>
    <property type="match status" value="1"/>
</dbReference>
<dbReference type="Pfam" id="PF00154">
    <property type="entry name" value="RecA_N"/>
    <property type="match status" value="1"/>
</dbReference>
<dbReference type="InterPro" id="IPR020588">
    <property type="entry name" value="RecA_ATP-bd"/>
</dbReference>
<feature type="domain" description="Homeobox" evidence="17">
    <location>
        <begin position="464"/>
        <end position="524"/>
    </location>
</feature>
<feature type="region of interest" description="Disordered" evidence="16">
    <location>
        <begin position="405"/>
        <end position="473"/>
    </location>
</feature>
<evidence type="ECO:0000256" key="14">
    <source>
        <dbReference type="RuleBase" id="RU000682"/>
    </source>
</evidence>
<evidence type="ECO:0000313" key="22">
    <source>
        <dbReference type="Proteomes" id="UP000290289"/>
    </source>
</evidence>
<keyword evidence="22" id="KW-1185">Reference proteome</keyword>
<dbReference type="GO" id="GO:0006310">
    <property type="term" value="P:DNA recombination"/>
    <property type="evidence" value="ECO:0007669"/>
    <property type="project" value="UniProtKB-KW"/>
</dbReference>
<keyword evidence="6" id="KW-0805">Transcription regulation</keyword>
<comment type="similarity">
    <text evidence="2">Belongs to the HD-ZIP homeobox family. Class IV subfamily.</text>
</comment>
<dbReference type="Proteomes" id="UP000290289">
    <property type="component" value="Chromosome 9"/>
</dbReference>
<dbReference type="GO" id="GO:0005634">
    <property type="term" value="C:nucleus"/>
    <property type="evidence" value="ECO:0007669"/>
    <property type="project" value="UniProtKB-SubCell"/>
</dbReference>
<gene>
    <name evidence="21" type="ORF">DVH24_035434</name>
</gene>
<keyword evidence="5 15" id="KW-0067">ATP-binding</keyword>
<dbReference type="InterPro" id="IPR020587">
    <property type="entry name" value="RecA_monomer-monomer_interface"/>
</dbReference>
<dbReference type="CDD" id="cd00983">
    <property type="entry name" value="RecA"/>
    <property type="match status" value="1"/>
</dbReference>
<feature type="domain" description="START" evidence="20">
    <location>
        <begin position="673"/>
        <end position="908"/>
    </location>
</feature>
<dbReference type="SMART" id="SM00382">
    <property type="entry name" value="AAA"/>
    <property type="match status" value="1"/>
</dbReference>
<evidence type="ECO:0000256" key="11">
    <source>
        <dbReference type="ARBA" id="ARBA00023172"/>
    </source>
</evidence>
<sequence>MGLAFTGSSGASMRYLPTLSNPHSHSHCLPSPLLFHSSLPQRFNLHSMAVKPIKRVRCELQAKVNGALSADSDPRFIDRQKALEAAMNDINSSFGKGSVTRLGSAGGALVETFPSGCLTLDLALGGGLPKGRIVEIFGPESSGKTTLALHAIAEVQKLGGNAMLVDAEHAFDPAYSRALGVDVENLIVCQPDHDRMCRSGAIDLICVDSVSALTPRAEIEGEIGMQQMGLQARLMSQALRKMSGNASKAGCTLIFLNQIRYKIGVYYGNPEVTSGGIALKFFASVRLEIRSTGKIKSVKGDEEIGVRVRVRVVKSKGCILDCAEAMDVVVRKGSWYSYGDHRLGQGRDKALQYLRENPLLLDEMEKIVRSMMTDGTGQVGSFQTTDRRGSIVQDGEPVIIRKKAPNAAAKNDEKAVSAARRAGAETDTFKKATAGTNKAAPRQHFSMELSGNGGASSDEASNSRRGNKKYHRHTNEQIQRLEELFKHCAHPDDSQRQQLGRELGLEPKQIKFWFQNKRTQTKAQSERADNTILRQDNERIQCENYAMREALKNVSCPTCGGPPFGEEERQINLQSLQLENAYLKEEASIWNINKISSINSITLIKISIHDKVASLLSKYIGKPLSQIESLASVVGSTLDLSPGCSINQGIIGSPPLDLNLTSPTFSYQLQEIPEMEKTLMADIAASALEELVKLFQIDEPLWVKSTAYGRYFLNRGNYDKIFPRTNQFKTSSARIESSKDSGVVTISAATLVDMFLDSNKWEELFPTIVTKAKTIEVLESGMIGNRSGCLLLMYEQMHILSPLVLPRDFYFLRYCQQIELGTWVVVDVSHKFPKESSSNQSRSWRLPSGCLIKDMTNGCSKVTWIEHVEVDDKTQTHRLYRDLICSSVAYGAERWIITLKRMCERFDCLMDEVESTCEFGGGKSSLIPC</sequence>
<name>A0A498J593_MALDO</name>
<dbReference type="InterPro" id="IPR013729">
    <property type="entry name" value="MBF1_N"/>
</dbReference>
<dbReference type="PROSITE" id="PS00321">
    <property type="entry name" value="RECA_1"/>
    <property type="match status" value="1"/>
</dbReference>
<dbReference type="PANTHER" id="PTHR45654:SF9">
    <property type="entry name" value="HOMEOBOX-LEUCINE ZIPPER PROTEIN HDG10-RELATED"/>
    <property type="match status" value="1"/>
</dbReference>
<evidence type="ECO:0000259" key="19">
    <source>
        <dbReference type="PROSITE" id="PS50163"/>
    </source>
</evidence>
<dbReference type="GO" id="GO:0140664">
    <property type="term" value="F:ATP-dependent DNA damage sensor activity"/>
    <property type="evidence" value="ECO:0007669"/>
    <property type="project" value="InterPro"/>
</dbReference>
<keyword evidence="7" id="KW-0175">Coiled coil</keyword>
<keyword evidence="12 13" id="KW-0539">Nucleus</keyword>
<dbReference type="CDD" id="cd00086">
    <property type="entry name" value="homeodomain"/>
    <property type="match status" value="1"/>
</dbReference>
<dbReference type="SUPFAM" id="SSF55961">
    <property type="entry name" value="Bet v1-like"/>
    <property type="match status" value="1"/>
</dbReference>
<dbReference type="SMART" id="SM00389">
    <property type="entry name" value="HOX"/>
    <property type="match status" value="1"/>
</dbReference>
<evidence type="ECO:0000313" key="21">
    <source>
        <dbReference type="EMBL" id="RXH90670.1"/>
    </source>
</evidence>
<dbReference type="Pfam" id="PF08523">
    <property type="entry name" value="MBF1"/>
    <property type="match status" value="1"/>
</dbReference>
<dbReference type="SUPFAM" id="SSF52540">
    <property type="entry name" value="P-loop containing nucleoside triphosphate hydrolases"/>
    <property type="match status" value="1"/>
</dbReference>
<dbReference type="InterPro" id="IPR001356">
    <property type="entry name" value="HD"/>
</dbReference>
<dbReference type="PANTHER" id="PTHR45654">
    <property type="entry name" value="HOMEOBOX-LEUCINE ZIPPER PROTEIN MERISTEM L1"/>
    <property type="match status" value="1"/>
</dbReference>
<dbReference type="InterPro" id="IPR002913">
    <property type="entry name" value="START_lipid-bd_dom"/>
</dbReference>
<evidence type="ECO:0000256" key="12">
    <source>
        <dbReference type="ARBA" id="ARBA00023242"/>
    </source>
</evidence>
<evidence type="ECO:0000256" key="13">
    <source>
        <dbReference type="PROSITE-ProRule" id="PRU00108"/>
    </source>
</evidence>
<dbReference type="PRINTS" id="PR00142">
    <property type="entry name" value="RECA"/>
</dbReference>
<comment type="caution">
    <text evidence="21">The sequence shown here is derived from an EMBL/GenBank/DDBJ whole genome shotgun (WGS) entry which is preliminary data.</text>
</comment>
<evidence type="ECO:0000256" key="3">
    <source>
        <dbReference type="ARBA" id="ARBA00009391"/>
    </source>
</evidence>
<feature type="domain" description="RecA family profile 1" evidence="18">
    <location>
        <begin position="109"/>
        <end position="259"/>
    </location>
</feature>
<dbReference type="PROSITE" id="PS50162">
    <property type="entry name" value="RECA_2"/>
    <property type="match status" value="1"/>
</dbReference>
<organism evidence="21 22">
    <name type="scientific">Malus domestica</name>
    <name type="common">Apple</name>
    <name type="synonym">Pyrus malus</name>
    <dbReference type="NCBI Taxonomy" id="3750"/>
    <lineage>
        <taxon>Eukaryota</taxon>
        <taxon>Viridiplantae</taxon>
        <taxon>Streptophyta</taxon>
        <taxon>Embryophyta</taxon>
        <taxon>Tracheophyta</taxon>
        <taxon>Spermatophyta</taxon>
        <taxon>Magnoliopsida</taxon>
        <taxon>eudicotyledons</taxon>
        <taxon>Gunneridae</taxon>
        <taxon>Pentapetalae</taxon>
        <taxon>rosids</taxon>
        <taxon>fabids</taxon>
        <taxon>Rosales</taxon>
        <taxon>Rosaceae</taxon>
        <taxon>Amygdaloideae</taxon>
        <taxon>Maleae</taxon>
        <taxon>Malus</taxon>
    </lineage>
</organism>
<evidence type="ECO:0000259" key="18">
    <source>
        <dbReference type="PROSITE" id="PS50162"/>
    </source>
</evidence>
<dbReference type="SUPFAM" id="SSF54752">
    <property type="entry name" value="RecA protein, C-terminal domain"/>
    <property type="match status" value="1"/>
</dbReference>
<dbReference type="Pfam" id="PF01852">
    <property type="entry name" value="START"/>
    <property type="match status" value="1"/>
</dbReference>
<dbReference type="AlphaFoldDB" id="A0A498J593"/>
<evidence type="ECO:0000256" key="1">
    <source>
        <dbReference type="ARBA" id="ARBA00004123"/>
    </source>
</evidence>
<dbReference type="InterPro" id="IPR049428">
    <property type="entry name" value="RecA-like_N"/>
</dbReference>
<evidence type="ECO:0000256" key="6">
    <source>
        <dbReference type="ARBA" id="ARBA00023015"/>
    </source>
</evidence>
<evidence type="ECO:0000256" key="9">
    <source>
        <dbReference type="ARBA" id="ARBA00023155"/>
    </source>
</evidence>
<dbReference type="Gene3D" id="3.40.50.300">
    <property type="entry name" value="P-loop containing nucleotide triphosphate hydrolases"/>
    <property type="match status" value="1"/>
</dbReference>
<dbReference type="NCBIfam" id="TIGR02012">
    <property type="entry name" value="tigrfam_recA"/>
    <property type="match status" value="1"/>
</dbReference>
<comment type="similarity">
    <text evidence="3 15">Belongs to the RecA family.</text>
</comment>
<evidence type="ECO:0000256" key="10">
    <source>
        <dbReference type="ARBA" id="ARBA00023163"/>
    </source>
</evidence>
<dbReference type="GO" id="GO:0005524">
    <property type="term" value="F:ATP binding"/>
    <property type="evidence" value="ECO:0007669"/>
    <property type="project" value="UniProtKB-KW"/>
</dbReference>
<evidence type="ECO:0000256" key="16">
    <source>
        <dbReference type="SAM" id="MobiDB-lite"/>
    </source>
</evidence>
<keyword evidence="8 13" id="KW-0238">DNA-binding</keyword>
<evidence type="ECO:0000256" key="7">
    <source>
        <dbReference type="ARBA" id="ARBA00023054"/>
    </source>
</evidence>
<feature type="domain" description="RecA family profile 2" evidence="19">
    <location>
        <begin position="264"/>
        <end position="345"/>
    </location>
</feature>
<dbReference type="InterPro" id="IPR003593">
    <property type="entry name" value="AAA+_ATPase"/>
</dbReference>
<dbReference type="PROSITE" id="PS50071">
    <property type="entry name" value="HOMEOBOX_2"/>
    <property type="match status" value="1"/>
</dbReference>
<proteinExistence type="inferred from homology"/>
<evidence type="ECO:0000256" key="8">
    <source>
        <dbReference type="ARBA" id="ARBA00023125"/>
    </source>
</evidence>
<evidence type="ECO:0000256" key="4">
    <source>
        <dbReference type="ARBA" id="ARBA00022741"/>
    </source>
</evidence>
<keyword evidence="4 15" id="KW-0547">Nucleotide-binding</keyword>
<dbReference type="GO" id="GO:0003697">
    <property type="term" value="F:single-stranded DNA binding"/>
    <property type="evidence" value="ECO:0007669"/>
    <property type="project" value="InterPro"/>
</dbReference>
<dbReference type="InterPro" id="IPR027417">
    <property type="entry name" value="P-loop_NTPase"/>
</dbReference>
<keyword evidence="9 13" id="KW-0371">Homeobox</keyword>
<dbReference type="InterPro" id="IPR013765">
    <property type="entry name" value="DNA_recomb/repair_RecA"/>
</dbReference>
<feature type="DNA-binding region" description="Homeobox" evidence="13">
    <location>
        <begin position="466"/>
        <end position="525"/>
    </location>
</feature>
<protein>
    <recommendedName>
        <fullName evidence="23">Homeobox domain-containing protein</fullName>
    </recommendedName>
</protein>
<evidence type="ECO:0000256" key="2">
    <source>
        <dbReference type="ARBA" id="ARBA00006789"/>
    </source>
</evidence>
<dbReference type="InterPro" id="IPR023400">
    <property type="entry name" value="RecA_C_sf"/>
</dbReference>
<dbReference type="Gene3D" id="1.10.10.60">
    <property type="entry name" value="Homeodomain-like"/>
    <property type="match status" value="1"/>
</dbReference>
<dbReference type="SMART" id="SM00234">
    <property type="entry name" value="START"/>
    <property type="match status" value="1"/>
</dbReference>
<dbReference type="CDD" id="cd08875">
    <property type="entry name" value="START_ArGLABRA2_like"/>
    <property type="match status" value="1"/>
</dbReference>
<dbReference type="PROSITE" id="PS50163">
    <property type="entry name" value="RECA_3"/>
    <property type="match status" value="1"/>
</dbReference>
<dbReference type="InterPro" id="IPR042160">
    <property type="entry name" value="HD-Zip_IV"/>
</dbReference>
<keyword evidence="10" id="KW-0804">Transcription</keyword>
<accession>A0A498J593</accession>
<dbReference type="FunFam" id="1.10.10.60:FF:000229">
    <property type="entry name" value="Homeobox-leucine zipper protein HDG1"/>
    <property type="match status" value="1"/>
</dbReference>
<dbReference type="STRING" id="3750.A0A498J593"/>
<evidence type="ECO:0000259" key="17">
    <source>
        <dbReference type="PROSITE" id="PS50071"/>
    </source>
</evidence>
<dbReference type="Gene3D" id="3.30.250.10">
    <property type="entry name" value="RecA protein, C-terminal domain"/>
    <property type="match status" value="1"/>
</dbReference>
<dbReference type="InterPro" id="IPR009057">
    <property type="entry name" value="Homeodomain-like_sf"/>
</dbReference>
<comment type="subcellular location">
    <subcellularLocation>
        <location evidence="1 13 14">Nucleus</location>
    </subcellularLocation>
</comment>
<evidence type="ECO:0000256" key="5">
    <source>
        <dbReference type="ARBA" id="ARBA00022840"/>
    </source>
</evidence>
<dbReference type="GO" id="GO:0008289">
    <property type="term" value="F:lipid binding"/>
    <property type="evidence" value="ECO:0007669"/>
    <property type="project" value="InterPro"/>
</dbReference>
<dbReference type="GO" id="GO:0006281">
    <property type="term" value="P:DNA repair"/>
    <property type="evidence" value="ECO:0007669"/>
    <property type="project" value="InterPro"/>
</dbReference>
<dbReference type="InterPro" id="IPR020584">
    <property type="entry name" value="DNA_recomb/repair_RecA_CS"/>
</dbReference>
<dbReference type="PROSITE" id="PS50848">
    <property type="entry name" value="START"/>
    <property type="match status" value="1"/>
</dbReference>
<dbReference type="InterPro" id="IPR023393">
    <property type="entry name" value="START-like_dom_sf"/>
</dbReference>
<evidence type="ECO:0000256" key="15">
    <source>
        <dbReference type="RuleBase" id="RU003422"/>
    </source>
</evidence>
<dbReference type="SUPFAM" id="SSF46689">
    <property type="entry name" value="Homeodomain-like"/>
    <property type="match status" value="1"/>
</dbReference>
<dbReference type="Gene3D" id="3.30.530.20">
    <property type="match status" value="1"/>
</dbReference>
<reference evidence="21 22" key="1">
    <citation type="submission" date="2018-10" db="EMBL/GenBank/DDBJ databases">
        <title>A high-quality apple genome assembly.</title>
        <authorList>
            <person name="Hu J."/>
        </authorList>
    </citation>
    <scope>NUCLEOTIDE SEQUENCE [LARGE SCALE GENOMIC DNA]</scope>
    <source>
        <strain evidence="22">cv. HFTH1</strain>
        <tissue evidence="21">Young leaf</tissue>
    </source>
</reference>
<evidence type="ECO:0008006" key="23">
    <source>
        <dbReference type="Google" id="ProtNLM"/>
    </source>
</evidence>